<dbReference type="InterPro" id="IPR011322">
    <property type="entry name" value="N-reg_PII-like_a/b"/>
</dbReference>
<dbReference type="InterPro" id="IPR015867">
    <property type="entry name" value="N-reg_PII/ATP_PRibTrfase_C"/>
</dbReference>
<dbReference type="GO" id="GO:0010038">
    <property type="term" value="P:response to metal ion"/>
    <property type="evidence" value="ECO:0007669"/>
    <property type="project" value="InterPro"/>
</dbReference>
<dbReference type="Proteomes" id="UP000254651">
    <property type="component" value="Unassembled WGS sequence"/>
</dbReference>
<protein>
    <submittedName>
        <fullName evidence="2">Divalent-cation tolerance protein CutA</fullName>
    </submittedName>
</protein>
<dbReference type="PANTHER" id="PTHR23419:SF8">
    <property type="entry name" value="FI09726P"/>
    <property type="match status" value="1"/>
</dbReference>
<dbReference type="EMBL" id="UGQS01000002">
    <property type="protein sequence ID" value="STZ76149.1"/>
    <property type="molecule type" value="Genomic_DNA"/>
</dbReference>
<comment type="similarity">
    <text evidence="1">Belongs to the CutA family.</text>
</comment>
<accession>A0A378UHH8</accession>
<evidence type="ECO:0000313" key="2">
    <source>
        <dbReference type="EMBL" id="STZ76149.1"/>
    </source>
</evidence>
<evidence type="ECO:0000313" key="3">
    <source>
        <dbReference type="Proteomes" id="UP000254651"/>
    </source>
</evidence>
<keyword evidence="3" id="KW-1185">Reference proteome</keyword>
<dbReference type="RefSeq" id="WP_066076531.1">
    <property type="nucleotide sequence ID" value="NZ_CP181246.1"/>
</dbReference>
<dbReference type="Gene3D" id="3.30.70.120">
    <property type="match status" value="1"/>
</dbReference>
<proteinExistence type="inferred from homology"/>
<sequence length="107" mass="12007">MPSFKPVIITTTAATPEEAEAIGAALLETGLAACVQYENIRSDYVWQGKICRDEETRIVIKTARCHYKAVEKTVLAHHSYDCPQIIMQPVSRGFVPYLRWLKAQVGL</sequence>
<name>A0A378UHH8_BERDE</name>
<organism evidence="2 3">
    <name type="scientific">Bergeriella denitrificans</name>
    <name type="common">Neisseria denitrificans</name>
    <dbReference type="NCBI Taxonomy" id="494"/>
    <lineage>
        <taxon>Bacteria</taxon>
        <taxon>Pseudomonadati</taxon>
        <taxon>Pseudomonadota</taxon>
        <taxon>Betaproteobacteria</taxon>
        <taxon>Neisseriales</taxon>
        <taxon>Neisseriaceae</taxon>
        <taxon>Bergeriella</taxon>
    </lineage>
</organism>
<dbReference type="GO" id="GO:0005507">
    <property type="term" value="F:copper ion binding"/>
    <property type="evidence" value="ECO:0007669"/>
    <property type="project" value="TreeGrafter"/>
</dbReference>
<dbReference type="PANTHER" id="PTHR23419">
    <property type="entry name" value="DIVALENT CATION TOLERANCE CUTA-RELATED"/>
    <property type="match status" value="1"/>
</dbReference>
<reference evidence="2 3" key="1">
    <citation type="submission" date="2018-06" db="EMBL/GenBank/DDBJ databases">
        <authorList>
            <consortium name="Pathogen Informatics"/>
            <person name="Doyle S."/>
        </authorList>
    </citation>
    <scope>NUCLEOTIDE SEQUENCE [LARGE SCALE GENOMIC DNA]</scope>
    <source>
        <strain evidence="2 3">NCTC10295</strain>
    </source>
</reference>
<gene>
    <name evidence="2" type="primary">cutA</name>
    <name evidence="2" type="ORF">NCTC10295_00906</name>
</gene>
<dbReference type="InterPro" id="IPR004323">
    <property type="entry name" value="Ion_tolerance_CutA"/>
</dbReference>
<dbReference type="AlphaFoldDB" id="A0A378UHH8"/>
<evidence type="ECO:0000256" key="1">
    <source>
        <dbReference type="ARBA" id="ARBA00010169"/>
    </source>
</evidence>
<dbReference type="SUPFAM" id="SSF54913">
    <property type="entry name" value="GlnB-like"/>
    <property type="match status" value="1"/>
</dbReference>
<dbReference type="Pfam" id="PF03091">
    <property type="entry name" value="CutA1"/>
    <property type="match status" value="1"/>
</dbReference>